<feature type="non-terminal residue" evidence="1">
    <location>
        <position position="1"/>
    </location>
</feature>
<comment type="caution">
    <text evidence="1">The sequence shown here is derived from an EMBL/GenBank/DDBJ whole genome shotgun (WGS) entry which is preliminary data.</text>
</comment>
<accession>A0A699VRV7</accession>
<reference evidence="1" key="1">
    <citation type="journal article" date="2019" name="Sci. Rep.">
        <title>Draft genome of Tanacetum cinerariifolium, the natural source of mosquito coil.</title>
        <authorList>
            <person name="Yamashiro T."/>
            <person name="Shiraishi A."/>
            <person name="Satake H."/>
            <person name="Nakayama K."/>
        </authorList>
    </citation>
    <scope>NUCLEOTIDE SEQUENCE</scope>
</reference>
<sequence length="138" mass="15154">KVLVITALKEQLKGKAVLPKAVSLNLINPALLQVDVVPLVPKLRKNKTAHIDYIKHTLEEAATLRELVERVALVSSASGLQSKDNTKNNRIWRTLKKAKETELEDHPRTVKSSLNKASVVDSRASSSVIKSVSNVNSN</sequence>
<dbReference type="EMBL" id="BKCJ011468537">
    <property type="protein sequence ID" value="GFD36198.1"/>
    <property type="molecule type" value="Genomic_DNA"/>
</dbReference>
<gene>
    <name evidence="1" type="ORF">Tci_908167</name>
</gene>
<dbReference type="AlphaFoldDB" id="A0A699VRV7"/>
<organism evidence="1">
    <name type="scientific">Tanacetum cinerariifolium</name>
    <name type="common">Dalmatian daisy</name>
    <name type="synonym">Chrysanthemum cinerariifolium</name>
    <dbReference type="NCBI Taxonomy" id="118510"/>
    <lineage>
        <taxon>Eukaryota</taxon>
        <taxon>Viridiplantae</taxon>
        <taxon>Streptophyta</taxon>
        <taxon>Embryophyta</taxon>
        <taxon>Tracheophyta</taxon>
        <taxon>Spermatophyta</taxon>
        <taxon>Magnoliopsida</taxon>
        <taxon>eudicotyledons</taxon>
        <taxon>Gunneridae</taxon>
        <taxon>Pentapetalae</taxon>
        <taxon>asterids</taxon>
        <taxon>campanulids</taxon>
        <taxon>Asterales</taxon>
        <taxon>Asteraceae</taxon>
        <taxon>Asteroideae</taxon>
        <taxon>Anthemideae</taxon>
        <taxon>Anthemidinae</taxon>
        <taxon>Tanacetum</taxon>
    </lineage>
</organism>
<evidence type="ECO:0000313" key="1">
    <source>
        <dbReference type="EMBL" id="GFD36198.1"/>
    </source>
</evidence>
<protein>
    <submittedName>
        <fullName evidence="1">Uncharacterized protein</fullName>
    </submittedName>
</protein>
<proteinExistence type="predicted"/>
<feature type="non-terminal residue" evidence="1">
    <location>
        <position position="138"/>
    </location>
</feature>
<name>A0A699VRV7_TANCI</name>